<protein>
    <submittedName>
        <fullName evidence="1">Uncharacterized protein</fullName>
    </submittedName>
</protein>
<dbReference type="EMBL" id="CAMXCT020000668">
    <property type="protein sequence ID" value="CAL1135251.1"/>
    <property type="molecule type" value="Genomic_DNA"/>
</dbReference>
<dbReference type="EMBL" id="CAMXCT010000668">
    <property type="protein sequence ID" value="CAI3981876.1"/>
    <property type="molecule type" value="Genomic_DNA"/>
</dbReference>
<reference evidence="1" key="1">
    <citation type="submission" date="2022-10" db="EMBL/GenBank/DDBJ databases">
        <authorList>
            <person name="Chen Y."/>
            <person name="Dougan E. K."/>
            <person name="Chan C."/>
            <person name="Rhodes N."/>
            <person name="Thang M."/>
        </authorList>
    </citation>
    <scope>NUCLEOTIDE SEQUENCE</scope>
</reference>
<dbReference type="EMBL" id="CAMXCT030000668">
    <property type="protein sequence ID" value="CAL4769188.1"/>
    <property type="molecule type" value="Genomic_DNA"/>
</dbReference>
<organism evidence="1">
    <name type="scientific">Cladocopium goreaui</name>
    <dbReference type="NCBI Taxonomy" id="2562237"/>
    <lineage>
        <taxon>Eukaryota</taxon>
        <taxon>Sar</taxon>
        <taxon>Alveolata</taxon>
        <taxon>Dinophyceae</taxon>
        <taxon>Suessiales</taxon>
        <taxon>Symbiodiniaceae</taxon>
        <taxon>Cladocopium</taxon>
    </lineage>
</organism>
<comment type="caution">
    <text evidence="1">The sequence shown here is derived from an EMBL/GenBank/DDBJ whole genome shotgun (WGS) entry which is preliminary data.</text>
</comment>
<dbReference type="Proteomes" id="UP001152797">
    <property type="component" value="Unassembled WGS sequence"/>
</dbReference>
<dbReference type="AlphaFoldDB" id="A0A9P1FN02"/>
<proteinExistence type="predicted"/>
<accession>A0A9P1FN02</accession>
<name>A0A9P1FN02_9DINO</name>
<evidence type="ECO:0000313" key="3">
    <source>
        <dbReference type="Proteomes" id="UP001152797"/>
    </source>
</evidence>
<gene>
    <name evidence="1" type="ORF">C1SCF055_LOCUS9621</name>
</gene>
<keyword evidence="3" id="KW-1185">Reference proteome</keyword>
<sequence length="292" mass="31526">MACFDGYLMLLLQQYFKDVRSGKPAGGSIGGGAEILLLHPGQPGHSRSPRRPAALPGRCPQRVSLGPSLRSLKNRQAGQWQLRDADGWRDDGEVKVLRGAGLAQFGLGALGPLSFPPVLYLVTEHSDAIYELVAEPFGFRKESWLYSTTDGFWCLSKKDYPTLGSGCSLGTLASLQPHGGSMPHLCEAWQVRSSSGWETSGALLQTNPPESPSVLHVEEGPILFSTPDGWLLQTSNPLDESTLPQLQVTALQRADMLGTYQPASEVAGSFSDDKPIGLLMDHPRSADVLFRG</sequence>
<evidence type="ECO:0000313" key="2">
    <source>
        <dbReference type="EMBL" id="CAL4769188.1"/>
    </source>
</evidence>
<reference evidence="2 3" key="2">
    <citation type="submission" date="2024-05" db="EMBL/GenBank/DDBJ databases">
        <authorList>
            <person name="Chen Y."/>
            <person name="Shah S."/>
            <person name="Dougan E. K."/>
            <person name="Thang M."/>
            <person name="Chan C."/>
        </authorList>
    </citation>
    <scope>NUCLEOTIDE SEQUENCE [LARGE SCALE GENOMIC DNA]</scope>
</reference>
<evidence type="ECO:0000313" key="1">
    <source>
        <dbReference type="EMBL" id="CAI3981876.1"/>
    </source>
</evidence>